<dbReference type="Gene3D" id="2.60.200.10">
    <property type="match status" value="1"/>
</dbReference>
<dbReference type="PANTHER" id="PTHR11949">
    <property type="entry name" value="INTERFERON REGULATORY FACTOR"/>
    <property type="match status" value="1"/>
</dbReference>
<keyword evidence="3" id="KW-1185">Reference proteome</keyword>
<dbReference type="PANTHER" id="PTHR11949:SF10">
    <property type="entry name" value="INTERFERON REGULATORY FACTOR 5"/>
    <property type="match status" value="1"/>
</dbReference>
<accession>A0A7K9EA29</accession>
<feature type="domain" description="Interferon regulatory factor-3" evidence="1">
    <location>
        <begin position="1"/>
        <end position="41"/>
    </location>
</feature>
<sequence length="85" mass="9815">LILFQKGQTTTPPPFEIFFCFGEEWPDRKPKEKKLITVQVKGPGPPQGGRGIPLQISHPDLKDKMVEQFKELHQLWQNQQRLPPA</sequence>
<organism evidence="2 3">
    <name type="scientific">Baryphthengus martii</name>
    <name type="common">Rufous motmot</name>
    <dbReference type="NCBI Taxonomy" id="176943"/>
    <lineage>
        <taxon>Eukaryota</taxon>
        <taxon>Metazoa</taxon>
        <taxon>Chordata</taxon>
        <taxon>Craniata</taxon>
        <taxon>Vertebrata</taxon>
        <taxon>Euteleostomi</taxon>
        <taxon>Archelosauria</taxon>
        <taxon>Archosauria</taxon>
        <taxon>Dinosauria</taxon>
        <taxon>Saurischia</taxon>
        <taxon>Theropoda</taxon>
        <taxon>Coelurosauria</taxon>
        <taxon>Aves</taxon>
        <taxon>Neognathae</taxon>
        <taxon>Neoaves</taxon>
        <taxon>Telluraves</taxon>
        <taxon>Coraciimorphae</taxon>
        <taxon>Coraciiformes</taxon>
        <taxon>Momotidae</taxon>
        <taxon>Baryphthengus</taxon>
    </lineage>
</organism>
<dbReference type="EMBL" id="VWZK01009856">
    <property type="protein sequence ID" value="NXG73568.1"/>
    <property type="molecule type" value="Genomic_DNA"/>
</dbReference>
<name>A0A7K9EA29_BARMA</name>
<dbReference type="Proteomes" id="UP000578343">
    <property type="component" value="Unassembled WGS sequence"/>
</dbReference>
<dbReference type="GO" id="GO:0000981">
    <property type="term" value="F:DNA-binding transcription factor activity, RNA polymerase II-specific"/>
    <property type="evidence" value="ECO:0007669"/>
    <property type="project" value="TreeGrafter"/>
</dbReference>
<dbReference type="GO" id="GO:0002376">
    <property type="term" value="P:immune system process"/>
    <property type="evidence" value="ECO:0007669"/>
    <property type="project" value="TreeGrafter"/>
</dbReference>
<gene>
    <name evidence="2" type="primary">Irf5</name>
    <name evidence="2" type="ORF">BARMAR_R11111</name>
</gene>
<dbReference type="GO" id="GO:0005634">
    <property type="term" value="C:nucleus"/>
    <property type="evidence" value="ECO:0007669"/>
    <property type="project" value="TreeGrafter"/>
</dbReference>
<reference evidence="2 3" key="1">
    <citation type="submission" date="2019-09" db="EMBL/GenBank/DDBJ databases">
        <title>Bird 10,000 Genomes (B10K) Project - Family phase.</title>
        <authorList>
            <person name="Zhang G."/>
        </authorList>
    </citation>
    <scope>NUCLEOTIDE SEQUENCE [LARGE SCALE GENOMIC DNA]</scope>
    <source>
        <strain evidence="2">B10K-DU-001-21</strain>
        <tissue evidence="2">Muscle</tissue>
    </source>
</reference>
<evidence type="ECO:0000259" key="1">
    <source>
        <dbReference type="Pfam" id="PF10401"/>
    </source>
</evidence>
<evidence type="ECO:0000313" key="3">
    <source>
        <dbReference type="Proteomes" id="UP000578343"/>
    </source>
</evidence>
<protein>
    <submittedName>
        <fullName evidence="2">IRF5 factor</fullName>
    </submittedName>
</protein>
<dbReference type="InterPro" id="IPR017855">
    <property type="entry name" value="SMAD-like_dom_sf"/>
</dbReference>
<comment type="caution">
    <text evidence="2">The sequence shown here is derived from an EMBL/GenBank/DDBJ whole genome shotgun (WGS) entry which is preliminary data.</text>
</comment>
<proteinExistence type="predicted"/>
<dbReference type="OrthoDB" id="9856880at2759"/>
<feature type="non-terminal residue" evidence="2">
    <location>
        <position position="85"/>
    </location>
</feature>
<dbReference type="GO" id="GO:0000978">
    <property type="term" value="F:RNA polymerase II cis-regulatory region sequence-specific DNA binding"/>
    <property type="evidence" value="ECO:0007669"/>
    <property type="project" value="TreeGrafter"/>
</dbReference>
<dbReference type="InterPro" id="IPR019471">
    <property type="entry name" value="Interferon_reg_factor-3"/>
</dbReference>
<dbReference type="InterPro" id="IPR008984">
    <property type="entry name" value="SMAD_FHA_dom_sf"/>
</dbReference>
<dbReference type="SUPFAM" id="SSF49879">
    <property type="entry name" value="SMAD/FHA domain"/>
    <property type="match status" value="1"/>
</dbReference>
<evidence type="ECO:0000313" key="2">
    <source>
        <dbReference type="EMBL" id="NXG73568.1"/>
    </source>
</evidence>
<dbReference type="Pfam" id="PF10401">
    <property type="entry name" value="IRF-3"/>
    <property type="match status" value="1"/>
</dbReference>
<dbReference type="AlphaFoldDB" id="A0A7K9EA29"/>
<feature type="non-terminal residue" evidence="2">
    <location>
        <position position="1"/>
    </location>
</feature>